<reference evidence="5" key="1">
    <citation type="submission" date="2025-08" db="UniProtKB">
        <authorList>
            <consortium name="Ensembl"/>
        </authorList>
    </citation>
    <scope>IDENTIFICATION</scope>
</reference>
<dbReference type="InterPro" id="IPR036404">
    <property type="entry name" value="Jacalin-like_lectin_dom_sf"/>
</dbReference>
<proteinExistence type="predicted"/>
<evidence type="ECO:0000259" key="4">
    <source>
        <dbReference type="PROSITE" id="PS51752"/>
    </source>
</evidence>
<evidence type="ECO:0000313" key="5">
    <source>
        <dbReference type="Ensembl" id="ENSPCEP00000014699.1"/>
    </source>
</evidence>
<keyword evidence="1 3" id="KW-0732">Signal</keyword>
<feature type="domain" description="Jacalin-type lectin" evidence="4">
    <location>
        <begin position="24"/>
        <end position="160"/>
    </location>
</feature>
<dbReference type="PANTHER" id="PTHR33589">
    <property type="entry name" value="OS11G0524900 PROTEIN"/>
    <property type="match status" value="1"/>
</dbReference>
<evidence type="ECO:0000256" key="1">
    <source>
        <dbReference type="ARBA" id="ARBA00022729"/>
    </source>
</evidence>
<dbReference type="Ensembl" id="ENSPCET00000015228.1">
    <property type="protein sequence ID" value="ENSPCEP00000014699.1"/>
    <property type="gene ID" value="ENSPCEG00000011647.1"/>
</dbReference>
<reference evidence="5" key="2">
    <citation type="submission" date="2025-09" db="UniProtKB">
        <authorList>
            <consortium name="Ensembl"/>
        </authorList>
    </citation>
    <scope>IDENTIFICATION</scope>
</reference>
<feature type="chain" id="PRO_5034952333" description="Jacalin-type lectin domain-containing protein" evidence="3">
    <location>
        <begin position="19"/>
        <end position="165"/>
    </location>
</feature>
<protein>
    <recommendedName>
        <fullName evidence="4">Jacalin-type lectin domain-containing protein</fullName>
    </recommendedName>
</protein>
<evidence type="ECO:0000256" key="2">
    <source>
        <dbReference type="ARBA" id="ARBA00022734"/>
    </source>
</evidence>
<dbReference type="PANTHER" id="PTHR33589:SF5">
    <property type="entry name" value="JACALIN-TYPE LECTIN DOMAIN-CONTAINING PROTEIN"/>
    <property type="match status" value="1"/>
</dbReference>
<dbReference type="Gene3D" id="2.100.10.30">
    <property type="entry name" value="Jacalin-like lectin domain"/>
    <property type="match status" value="1"/>
</dbReference>
<feature type="signal peptide" evidence="3">
    <location>
        <begin position="1"/>
        <end position="18"/>
    </location>
</feature>
<accession>A0A8C8S6P5</accession>
<dbReference type="GO" id="GO:0030246">
    <property type="term" value="F:carbohydrate binding"/>
    <property type="evidence" value="ECO:0007669"/>
    <property type="project" value="UniProtKB-KW"/>
</dbReference>
<dbReference type="SUPFAM" id="SSF51101">
    <property type="entry name" value="Mannose-binding lectins"/>
    <property type="match status" value="1"/>
</dbReference>
<name>A0A8C8S6P5_9SAUR</name>
<keyword evidence="2" id="KW-0430">Lectin</keyword>
<dbReference type="Proteomes" id="UP000694393">
    <property type="component" value="Unplaced"/>
</dbReference>
<dbReference type="PROSITE" id="PS51752">
    <property type="entry name" value="JACALIN_LECTIN"/>
    <property type="match status" value="1"/>
</dbReference>
<dbReference type="SMART" id="SM00915">
    <property type="entry name" value="Jacalin"/>
    <property type="match status" value="1"/>
</dbReference>
<evidence type="ECO:0000256" key="3">
    <source>
        <dbReference type="SAM" id="SignalP"/>
    </source>
</evidence>
<evidence type="ECO:0000313" key="6">
    <source>
        <dbReference type="Proteomes" id="UP000694393"/>
    </source>
</evidence>
<keyword evidence="6" id="KW-1185">Reference proteome</keyword>
<dbReference type="InterPro" id="IPR052321">
    <property type="entry name" value="PolyBind_ProtTraffic"/>
</dbReference>
<sequence>MLLRILAVTLVLLANSAAEKEDRHSFSGEYGVASGTPFSYSGPHRWGPITAFRLWEFPHYYIYGYLQFAYRWGETYGPQQGNMHEVTLFPGERITQVSGKFYKYICQLIISTSQGRIFFFGQPRGTSFNAYPSDRKQVLSFFSGHQNRRGITGLAMHWAEPDRQD</sequence>
<dbReference type="InterPro" id="IPR001229">
    <property type="entry name" value="Jacalin-like_lectin_dom"/>
</dbReference>
<dbReference type="AlphaFoldDB" id="A0A8C8S6P5"/>
<dbReference type="Pfam" id="PF01419">
    <property type="entry name" value="Jacalin"/>
    <property type="match status" value="1"/>
</dbReference>
<organism evidence="5 6">
    <name type="scientific">Pelusios castaneus</name>
    <name type="common">West African mud turtle</name>
    <dbReference type="NCBI Taxonomy" id="367368"/>
    <lineage>
        <taxon>Eukaryota</taxon>
        <taxon>Metazoa</taxon>
        <taxon>Chordata</taxon>
        <taxon>Craniata</taxon>
        <taxon>Vertebrata</taxon>
        <taxon>Euteleostomi</taxon>
        <taxon>Archelosauria</taxon>
        <taxon>Testudinata</taxon>
        <taxon>Testudines</taxon>
        <taxon>Pleurodira</taxon>
        <taxon>Pelomedusidae</taxon>
        <taxon>Pelusios</taxon>
    </lineage>
</organism>